<feature type="transmembrane region" description="Helical" evidence="2">
    <location>
        <begin position="78"/>
        <end position="100"/>
    </location>
</feature>
<keyword evidence="2" id="KW-1133">Transmembrane helix</keyword>
<dbReference type="EMBL" id="BONG01000023">
    <property type="protein sequence ID" value="GIF90460.1"/>
    <property type="molecule type" value="Genomic_DNA"/>
</dbReference>
<dbReference type="RefSeq" id="WP_191842579.1">
    <property type="nucleotide sequence ID" value="NZ_BAAALB010000024.1"/>
</dbReference>
<proteinExistence type="predicted"/>
<name>A0A8J3NRY5_9ACTN</name>
<organism evidence="3 4">
    <name type="scientific">Catellatospora chokoriensis</name>
    <dbReference type="NCBI Taxonomy" id="310353"/>
    <lineage>
        <taxon>Bacteria</taxon>
        <taxon>Bacillati</taxon>
        <taxon>Actinomycetota</taxon>
        <taxon>Actinomycetes</taxon>
        <taxon>Micromonosporales</taxon>
        <taxon>Micromonosporaceae</taxon>
        <taxon>Catellatospora</taxon>
    </lineage>
</organism>
<gene>
    <name evidence="3" type="ORF">Cch02nite_39040</name>
</gene>
<evidence type="ECO:0000256" key="2">
    <source>
        <dbReference type="SAM" id="Phobius"/>
    </source>
</evidence>
<feature type="transmembrane region" description="Helical" evidence="2">
    <location>
        <begin position="45"/>
        <end position="66"/>
    </location>
</feature>
<keyword evidence="2" id="KW-0472">Membrane</keyword>
<dbReference type="Proteomes" id="UP000619293">
    <property type="component" value="Unassembled WGS sequence"/>
</dbReference>
<feature type="region of interest" description="Disordered" evidence="1">
    <location>
        <begin position="1"/>
        <end position="21"/>
    </location>
</feature>
<comment type="caution">
    <text evidence="3">The sequence shown here is derived from an EMBL/GenBank/DDBJ whole genome shotgun (WGS) entry which is preliminary data.</text>
</comment>
<dbReference type="AlphaFoldDB" id="A0A8J3NRY5"/>
<evidence type="ECO:0000313" key="4">
    <source>
        <dbReference type="Proteomes" id="UP000619293"/>
    </source>
</evidence>
<sequence length="323" mass="35841">MADASTMPYEMHAARQVSSNDDTPRPLLHLVAPPIEARTDRAQRLIALVSIALVAIGIVLVGVGILGDAWGWWQSRPFLTNILSTMVGACFGLPLAIVVLRRVIELRDQEAGQQRDVAESEALIESMKASARRIERTLPDRGDGARLSDSDWEALIDDILVLVDVLARNRAIGSGEVADTVRPLTERFRRAGLGHVHVAVSEIRQDWGRLCALPGMATRVRGWEDEWAGTRIIDVRTFDDILAAFDEPGSDVWCDFFARTPTDRILGENVLPDLRTSTQYALRFLHDTGTILLRLQGADVLRAHWHAARAAHNKALAHQYQDL</sequence>
<keyword evidence="4" id="KW-1185">Reference proteome</keyword>
<reference evidence="3 4" key="1">
    <citation type="submission" date="2021-01" db="EMBL/GenBank/DDBJ databases">
        <title>Whole genome shotgun sequence of Catellatospora chokoriensis NBRC 107358.</title>
        <authorList>
            <person name="Komaki H."/>
            <person name="Tamura T."/>
        </authorList>
    </citation>
    <scope>NUCLEOTIDE SEQUENCE [LARGE SCALE GENOMIC DNA]</scope>
    <source>
        <strain evidence="3 4">NBRC 107358</strain>
    </source>
</reference>
<keyword evidence="2" id="KW-0812">Transmembrane</keyword>
<evidence type="ECO:0000313" key="3">
    <source>
        <dbReference type="EMBL" id="GIF90460.1"/>
    </source>
</evidence>
<protein>
    <submittedName>
        <fullName evidence="3">Uncharacterized protein</fullName>
    </submittedName>
</protein>
<evidence type="ECO:0000256" key="1">
    <source>
        <dbReference type="SAM" id="MobiDB-lite"/>
    </source>
</evidence>
<accession>A0A8J3NRY5</accession>